<evidence type="ECO:0000313" key="3">
    <source>
        <dbReference type="EMBL" id="CAD8678584.1"/>
    </source>
</evidence>
<protein>
    <recommendedName>
        <fullName evidence="4">Protochlorophyllide reductase</fullName>
    </recommendedName>
</protein>
<organism evidence="3">
    <name type="scientific">Pyramimonas obovata</name>
    <dbReference type="NCBI Taxonomy" id="1411642"/>
    <lineage>
        <taxon>Eukaryota</taxon>
        <taxon>Viridiplantae</taxon>
        <taxon>Chlorophyta</taxon>
        <taxon>Pyramimonadophyceae</taxon>
        <taxon>Pyramimonadales</taxon>
        <taxon>Pyramimonadaceae</taxon>
        <taxon>Pyramimonas</taxon>
        <taxon>Pyramimonas incertae sedis</taxon>
    </lineage>
</organism>
<keyword evidence="2" id="KW-0560">Oxidoreductase</keyword>
<gene>
    <name evidence="3" type="ORF">POBO1169_LOCUS14152</name>
</gene>
<dbReference type="InterPro" id="IPR002347">
    <property type="entry name" value="SDR_fam"/>
</dbReference>
<name>A0A7S0RIA9_9CHLO</name>
<dbReference type="UniPathway" id="UPA00668"/>
<dbReference type="GO" id="GO:0015995">
    <property type="term" value="P:chlorophyll biosynthetic process"/>
    <property type="evidence" value="ECO:0007669"/>
    <property type="project" value="UniProtKB-UniPathway"/>
</dbReference>
<comment type="similarity">
    <text evidence="1">Belongs to the short-chain dehydrogenases/reductases (SDR) family.</text>
</comment>
<evidence type="ECO:0000256" key="2">
    <source>
        <dbReference type="ARBA" id="ARBA00023002"/>
    </source>
</evidence>
<dbReference type="SUPFAM" id="SSF51735">
    <property type="entry name" value="NAD(P)-binding Rossmann-fold domains"/>
    <property type="match status" value="1"/>
</dbReference>
<dbReference type="Gene3D" id="3.40.50.720">
    <property type="entry name" value="NAD(P)-binding Rossmann-like Domain"/>
    <property type="match status" value="1"/>
</dbReference>
<dbReference type="Pfam" id="PF00106">
    <property type="entry name" value="adh_short"/>
    <property type="match status" value="1"/>
</dbReference>
<dbReference type="GO" id="GO:0016491">
    <property type="term" value="F:oxidoreductase activity"/>
    <property type="evidence" value="ECO:0007669"/>
    <property type="project" value="UniProtKB-KW"/>
</dbReference>
<dbReference type="PANTHER" id="PTHR24320">
    <property type="entry name" value="RETINOL DEHYDROGENASE"/>
    <property type="match status" value="1"/>
</dbReference>
<evidence type="ECO:0008006" key="4">
    <source>
        <dbReference type="Google" id="ProtNLM"/>
    </source>
</evidence>
<dbReference type="PANTHER" id="PTHR24320:SF152">
    <property type="entry name" value="SHORT-CHAIN DEHYDROGENASE_REDUCTASE FAMILY PROTEIN"/>
    <property type="match status" value="1"/>
</dbReference>
<dbReference type="EMBL" id="HBFA01027929">
    <property type="protein sequence ID" value="CAD8678584.1"/>
    <property type="molecule type" value="Transcribed_RNA"/>
</dbReference>
<dbReference type="InterPro" id="IPR036291">
    <property type="entry name" value="NAD(P)-bd_dom_sf"/>
</dbReference>
<dbReference type="PRINTS" id="PR00081">
    <property type="entry name" value="GDHRDH"/>
</dbReference>
<reference evidence="3" key="1">
    <citation type="submission" date="2021-01" db="EMBL/GenBank/DDBJ databases">
        <authorList>
            <person name="Corre E."/>
            <person name="Pelletier E."/>
            <person name="Niang G."/>
            <person name="Scheremetjew M."/>
            <person name="Finn R."/>
            <person name="Kale V."/>
            <person name="Holt S."/>
            <person name="Cochrane G."/>
            <person name="Meng A."/>
            <person name="Brown T."/>
            <person name="Cohen L."/>
        </authorList>
    </citation>
    <scope>NUCLEOTIDE SEQUENCE</scope>
    <source>
        <strain evidence="3">CCMP722</strain>
    </source>
</reference>
<proteinExistence type="inferred from homology"/>
<dbReference type="AlphaFoldDB" id="A0A7S0RIA9"/>
<evidence type="ECO:0000256" key="1">
    <source>
        <dbReference type="ARBA" id="ARBA00006484"/>
    </source>
</evidence>
<accession>A0A7S0RIA9</accession>
<sequence length="422" mass="44423">MATALSSVGVTFQRAVNQVGQKYGGSSICAAPNRRSTIPKPQRVCCAVQETATASNTATRRTFIQGSISTGLAAVYGGLLLPPGPVNALEDVVPGSSSKNIIITGSNSGIGFAGALQLAAAGNQVFLACRTLAKAQAAKEEIEAELAKQGKTGRVTPVECDMADMASIRKFAADWKASGETLDVLVCNAGVQFSGEAVPRRTKDGFELTVGTNHLGHFLLTNLLLEDLERTPGARIVVTASEVHDPASSGGQVGSPAGLGDLNGFATMGATFDMVDGTPFDSDKAYKDSKLCNVLFAEELQRRLAAKGSGVTVNAFGPGLITRTNFFRYQNPVFVKVFDFATNDIFHVAETVEGGGRCLAYMAADPALEGRGGLYLNNNINFGVQGNHEFIEFDPSEEARNQAEAKTLWQFSADLVGLPSTI</sequence>